<gene>
    <name evidence="1" type="ORF">ISU10_11740</name>
</gene>
<dbReference type="InterPro" id="IPR036412">
    <property type="entry name" value="HAD-like_sf"/>
</dbReference>
<dbReference type="Pfam" id="PF08282">
    <property type="entry name" value="Hydrolase_3"/>
    <property type="match status" value="1"/>
</dbReference>
<dbReference type="AlphaFoldDB" id="A0A930VKQ7"/>
<dbReference type="EMBL" id="JADKPO010000014">
    <property type="protein sequence ID" value="MBF4768437.1"/>
    <property type="molecule type" value="Genomic_DNA"/>
</dbReference>
<dbReference type="SUPFAM" id="SSF56784">
    <property type="entry name" value="HAD-like"/>
    <property type="match status" value="1"/>
</dbReference>
<dbReference type="Gene3D" id="3.40.50.1000">
    <property type="entry name" value="HAD superfamily/HAD-like"/>
    <property type="match status" value="1"/>
</dbReference>
<reference evidence="1" key="1">
    <citation type="submission" date="2020-11" db="EMBL/GenBank/DDBJ databases">
        <title>Nocardioides cynanchi sp. nov., isolated from soil of rhizosphere of Cynanchum wilfordii.</title>
        <authorList>
            <person name="Lee J.-S."/>
            <person name="Suh M.K."/>
            <person name="Kim J.-S."/>
        </authorList>
    </citation>
    <scope>NUCLEOTIDE SEQUENCE</scope>
    <source>
        <strain evidence="1">KCTC 19276</strain>
    </source>
</reference>
<dbReference type="GO" id="GO:0016791">
    <property type="term" value="F:phosphatase activity"/>
    <property type="evidence" value="ECO:0007669"/>
    <property type="project" value="TreeGrafter"/>
</dbReference>
<dbReference type="Gene3D" id="3.30.1240.10">
    <property type="match status" value="1"/>
</dbReference>
<protein>
    <submittedName>
        <fullName evidence="1">HAD family phosphatase</fullName>
    </submittedName>
</protein>
<dbReference type="InterPro" id="IPR006379">
    <property type="entry name" value="HAD-SF_hydro_IIB"/>
</dbReference>
<dbReference type="NCBIfam" id="TIGR01484">
    <property type="entry name" value="HAD-SF-IIB"/>
    <property type="match status" value="1"/>
</dbReference>
<proteinExistence type="predicted"/>
<comment type="caution">
    <text evidence="1">The sequence shown here is derived from an EMBL/GenBank/DDBJ whole genome shotgun (WGS) entry which is preliminary data.</text>
</comment>
<organism evidence="1 2">
    <name type="scientific">Nocardioides agariphilus</name>
    <dbReference type="NCBI Taxonomy" id="433664"/>
    <lineage>
        <taxon>Bacteria</taxon>
        <taxon>Bacillati</taxon>
        <taxon>Actinomycetota</taxon>
        <taxon>Actinomycetes</taxon>
        <taxon>Propionibacteriales</taxon>
        <taxon>Nocardioidaceae</taxon>
        <taxon>Nocardioides</taxon>
    </lineage>
</organism>
<dbReference type="RefSeq" id="WP_194696590.1">
    <property type="nucleotide sequence ID" value="NZ_JADKPO010000014.1"/>
</dbReference>
<sequence>MRAERGSEPRLVATDLDGTLVRSDGTVSPYTQAVLTALDERGVPVVFVTGRPLRWAEDVFEHVGGHGLAVISNGALVWDVARREPVLTRTIEPAAGIEVCELIRSAVFGSAFAVETLSGISLEHGFRERYPVPSGTRRGHLAEIFAGPALKLLARHEELGYQEFWDRAVAAIGDRAVVTWSSTSSLLEISAAGVTKATTLALLCEERGIDPHQVIAFGDMPNDIAMLAWAGTSYAMADAHPTVADTADHVAPGNDEDGVARVLASVFGLAIAPVVE</sequence>
<dbReference type="CDD" id="cd07516">
    <property type="entry name" value="HAD_Pase"/>
    <property type="match status" value="1"/>
</dbReference>
<dbReference type="PANTHER" id="PTHR10000">
    <property type="entry name" value="PHOSPHOSERINE PHOSPHATASE"/>
    <property type="match status" value="1"/>
</dbReference>
<dbReference type="Proteomes" id="UP000660668">
    <property type="component" value="Unassembled WGS sequence"/>
</dbReference>
<accession>A0A930VKQ7</accession>
<name>A0A930VKQ7_9ACTN</name>
<dbReference type="PANTHER" id="PTHR10000:SF8">
    <property type="entry name" value="HAD SUPERFAMILY HYDROLASE-LIKE, TYPE 3"/>
    <property type="match status" value="1"/>
</dbReference>
<evidence type="ECO:0000313" key="1">
    <source>
        <dbReference type="EMBL" id="MBF4768437.1"/>
    </source>
</evidence>
<dbReference type="InterPro" id="IPR023214">
    <property type="entry name" value="HAD_sf"/>
</dbReference>
<keyword evidence="2" id="KW-1185">Reference proteome</keyword>
<dbReference type="GO" id="GO:0000287">
    <property type="term" value="F:magnesium ion binding"/>
    <property type="evidence" value="ECO:0007669"/>
    <property type="project" value="TreeGrafter"/>
</dbReference>
<dbReference type="GO" id="GO:0005829">
    <property type="term" value="C:cytosol"/>
    <property type="evidence" value="ECO:0007669"/>
    <property type="project" value="TreeGrafter"/>
</dbReference>
<evidence type="ECO:0000313" key="2">
    <source>
        <dbReference type="Proteomes" id="UP000660668"/>
    </source>
</evidence>